<evidence type="ECO:0000256" key="1">
    <source>
        <dbReference type="SAM" id="MobiDB-lite"/>
    </source>
</evidence>
<gene>
    <name evidence="2" type="ORF">BRAA04T17157Z</name>
</gene>
<dbReference type="AlphaFoldDB" id="A0A3P6CQY7"/>
<feature type="region of interest" description="Disordered" evidence="1">
    <location>
        <begin position="15"/>
        <end position="44"/>
    </location>
</feature>
<reference evidence="2" key="1">
    <citation type="submission" date="2018-11" db="EMBL/GenBank/DDBJ databases">
        <authorList>
            <consortium name="Genoscope - CEA"/>
            <person name="William W."/>
        </authorList>
    </citation>
    <scope>NUCLEOTIDE SEQUENCE</scope>
</reference>
<accession>A0A3P6CQY7</accession>
<organism evidence="2">
    <name type="scientific">Brassica campestris</name>
    <name type="common">Field mustard</name>
    <dbReference type="NCBI Taxonomy" id="3711"/>
    <lineage>
        <taxon>Eukaryota</taxon>
        <taxon>Viridiplantae</taxon>
        <taxon>Streptophyta</taxon>
        <taxon>Embryophyta</taxon>
        <taxon>Tracheophyta</taxon>
        <taxon>Spermatophyta</taxon>
        <taxon>Magnoliopsida</taxon>
        <taxon>eudicotyledons</taxon>
        <taxon>Gunneridae</taxon>
        <taxon>Pentapetalae</taxon>
        <taxon>rosids</taxon>
        <taxon>malvids</taxon>
        <taxon>Brassicales</taxon>
        <taxon>Brassicaceae</taxon>
        <taxon>Brassiceae</taxon>
        <taxon>Brassica</taxon>
    </lineage>
</organism>
<name>A0A3P6CQY7_BRACM</name>
<sequence length="81" mass="9331">MALSIIAELEQYHSFSKHHHPPRPLSSSTASVVETDDDDDDGQNVSCCRGCGKVVNREWLQRRRADSRRHCYCPWLRLVAH</sequence>
<evidence type="ECO:0000313" key="2">
    <source>
        <dbReference type="EMBL" id="VDD12825.1"/>
    </source>
</evidence>
<proteinExistence type="predicted"/>
<protein>
    <submittedName>
        <fullName evidence="2">Uncharacterized protein</fullName>
    </submittedName>
</protein>
<dbReference type="EMBL" id="LR031576">
    <property type="protein sequence ID" value="VDD12825.1"/>
    <property type="molecule type" value="Genomic_DNA"/>
</dbReference>